<sequence length="169" mass="17964">MIAETGLYFKTSLSRRRCLQTLTIESGPDLPYGFLGFSPGPRGFKGPPAKSKCDTTSAPRRAVGALGAVTAGGNPPQVETTAGGDIRRCDGCNILRKFSAEVRINVNGRAWAATGVHEEGARGRGAIGAGAGCGFTWRRRTRPGQGACRPKRSRPLDTRTLPPRKRAGR</sequence>
<dbReference type="EMBL" id="BGZK01000074">
    <property type="protein sequence ID" value="GBP15782.1"/>
    <property type="molecule type" value="Genomic_DNA"/>
</dbReference>
<reference evidence="2 3" key="1">
    <citation type="journal article" date="2019" name="Commun. Biol.">
        <title>The bagworm genome reveals a unique fibroin gene that provides high tensile strength.</title>
        <authorList>
            <person name="Kono N."/>
            <person name="Nakamura H."/>
            <person name="Ohtoshi R."/>
            <person name="Tomita M."/>
            <person name="Numata K."/>
            <person name="Arakawa K."/>
        </authorList>
    </citation>
    <scope>NUCLEOTIDE SEQUENCE [LARGE SCALE GENOMIC DNA]</scope>
</reference>
<name>A0A4C1TP88_EUMVA</name>
<evidence type="ECO:0000313" key="3">
    <source>
        <dbReference type="Proteomes" id="UP000299102"/>
    </source>
</evidence>
<organism evidence="2 3">
    <name type="scientific">Eumeta variegata</name>
    <name type="common">Bagworm moth</name>
    <name type="synonym">Eumeta japonica</name>
    <dbReference type="NCBI Taxonomy" id="151549"/>
    <lineage>
        <taxon>Eukaryota</taxon>
        <taxon>Metazoa</taxon>
        <taxon>Ecdysozoa</taxon>
        <taxon>Arthropoda</taxon>
        <taxon>Hexapoda</taxon>
        <taxon>Insecta</taxon>
        <taxon>Pterygota</taxon>
        <taxon>Neoptera</taxon>
        <taxon>Endopterygota</taxon>
        <taxon>Lepidoptera</taxon>
        <taxon>Glossata</taxon>
        <taxon>Ditrysia</taxon>
        <taxon>Tineoidea</taxon>
        <taxon>Psychidae</taxon>
        <taxon>Oiketicinae</taxon>
        <taxon>Eumeta</taxon>
    </lineage>
</organism>
<evidence type="ECO:0000313" key="2">
    <source>
        <dbReference type="EMBL" id="GBP15782.1"/>
    </source>
</evidence>
<dbReference type="AlphaFoldDB" id="A0A4C1TP88"/>
<evidence type="ECO:0000256" key="1">
    <source>
        <dbReference type="SAM" id="MobiDB-lite"/>
    </source>
</evidence>
<feature type="region of interest" description="Disordered" evidence="1">
    <location>
        <begin position="138"/>
        <end position="169"/>
    </location>
</feature>
<gene>
    <name evidence="2" type="ORF">EVAR_93963_1</name>
</gene>
<proteinExistence type="predicted"/>
<dbReference type="Proteomes" id="UP000299102">
    <property type="component" value="Unassembled WGS sequence"/>
</dbReference>
<accession>A0A4C1TP88</accession>
<protein>
    <submittedName>
        <fullName evidence="2">Uncharacterized protein</fullName>
    </submittedName>
</protein>
<keyword evidence="3" id="KW-1185">Reference proteome</keyword>
<comment type="caution">
    <text evidence="2">The sequence shown here is derived from an EMBL/GenBank/DDBJ whole genome shotgun (WGS) entry which is preliminary data.</text>
</comment>
<dbReference type="OrthoDB" id="6332846at2759"/>